<dbReference type="GeneID" id="7205097"/>
<dbReference type="KEGG" id="pti:PHATRDRAFT_bd645"/>
<accession>B7S3P0</accession>
<dbReference type="EC" id="6.2.1.1" evidence="5"/>
<dbReference type="Gene3D" id="3.40.50.12780">
    <property type="entry name" value="N-terminal domain of ligase-like"/>
    <property type="match status" value="1"/>
</dbReference>
<dbReference type="eggNOG" id="KOG1175">
    <property type="taxonomic scope" value="Eukaryota"/>
</dbReference>
<dbReference type="OMA" id="INVSYNC"/>
<dbReference type="HOGENOM" id="CLU_000022_3_6_1"/>
<dbReference type="GO" id="GO:0005524">
    <property type="term" value="F:ATP binding"/>
    <property type="evidence" value="ECO:0007669"/>
    <property type="project" value="UniProtKB-UniRule"/>
</dbReference>
<evidence type="ECO:0000256" key="3">
    <source>
        <dbReference type="ARBA" id="ARBA00022741"/>
    </source>
</evidence>
<dbReference type="Proteomes" id="UP000000759">
    <property type="component" value="Unassembled WGS sequence"/>
</dbReference>
<evidence type="ECO:0000259" key="7">
    <source>
        <dbReference type="Pfam" id="PF00501"/>
    </source>
</evidence>
<gene>
    <name evidence="10" type="ORF">PHATRDRAFT_bd645</name>
</gene>
<dbReference type="Pfam" id="PF00501">
    <property type="entry name" value="AMP-binding"/>
    <property type="match status" value="1"/>
</dbReference>
<comment type="catalytic activity">
    <reaction evidence="5">
        <text>acetate + ATP + CoA = acetyl-CoA + AMP + diphosphate</text>
        <dbReference type="Rhea" id="RHEA:23176"/>
        <dbReference type="ChEBI" id="CHEBI:30089"/>
        <dbReference type="ChEBI" id="CHEBI:30616"/>
        <dbReference type="ChEBI" id="CHEBI:33019"/>
        <dbReference type="ChEBI" id="CHEBI:57287"/>
        <dbReference type="ChEBI" id="CHEBI:57288"/>
        <dbReference type="ChEBI" id="CHEBI:456215"/>
        <dbReference type="EC" id="6.2.1.1"/>
    </reaction>
</comment>
<dbReference type="GO" id="GO:0003987">
    <property type="term" value="F:acetate-CoA ligase activity"/>
    <property type="evidence" value="ECO:0007669"/>
    <property type="project" value="UniProtKB-UniRule"/>
</dbReference>
<dbReference type="STRING" id="556484.B7S3P0"/>
<feature type="domain" description="Acetyl-coenzyme A synthetase N-terminal" evidence="9">
    <location>
        <begin position="88"/>
        <end position="144"/>
    </location>
</feature>
<dbReference type="GO" id="GO:0019427">
    <property type="term" value="P:acetyl-CoA biosynthetic process from acetate"/>
    <property type="evidence" value="ECO:0007669"/>
    <property type="project" value="InterPro"/>
</dbReference>
<dbReference type="FunFam" id="3.40.50.12780:FF:000001">
    <property type="entry name" value="Acetyl-coenzyme A synthetase"/>
    <property type="match status" value="1"/>
</dbReference>
<dbReference type="Pfam" id="PF16177">
    <property type="entry name" value="ACAS_N"/>
    <property type="match status" value="1"/>
</dbReference>
<dbReference type="FunCoup" id="B7S3P0">
    <property type="interactions" value="236"/>
</dbReference>
<dbReference type="SUPFAM" id="SSF56801">
    <property type="entry name" value="Acetyl-CoA synthetase-like"/>
    <property type="match status" value="1"/>
</dbReference>
<evidence type="ECO:0000256" key="6">
    <source>
        <dbReference type="SAM" id="SignalP"/>
    </source>
</evidence>
<keyword evidence="4 5" id="KW-0067">ATP-binding</keyword>
<feature type="chain" id="PRO_5002860783" description="Acetyl-coenzyme A synthetase" evidence="6">
    <location>
        <begin position="21"/>
        <end position="732"/>
    </location>
</feature>
<evidence type="ECO:0000256" key="4">
    <source>
        <dbReference type="ARBA" id="ARBA00022840"/>
    </source>
</evidence>
<evidence type="ECO:0000313" key="11">
    <source>
        <dbReference type="Proteomes" id="UP000000759"/>
    </source>
</evidence>
<sequence length="732" mass="80563">MYWITHLCCWSTVAVATTHAFFLPSHTALGTVPWLRTDHPVVLRNSLDADNVVTIPNGGAQTPNADVTPERTIRDVYEAKTSSKFARYQQEYQASIRDVAAFWNQQALEYLVWDRPFDHVLQGSLEQGNVAWFTGGKLNTAYNAIDRHVQAGKGAQTAILWEGDEPHDVRAVTYDALLAKVAQIANALRAQGVGKGDVVTIYMPMIPELAMTMLACARIGAVHSVVFAGFSAEALAQRVVAADSAVIVTADQGARGGKSIPLKNIVNDALTKMNTNDVVDKVLVWERYFDHDALHPEETEPTYEMQPKDVRMDVLVAAQRPYCPPVSMDAEDNLFILYTSGSTGQPKGVVHTVGGYSLYAAFTTKNTFDLTDGDIFACVADCGWITGHTYVVYGALLNGSTTFMFESTPLYPDTGRYWDMVQRHRITQFYTAPTAIRSLMRYGEDIPHRYDLSSLKVLGSVGEPINPEAWRWYYEEVGRSRCTVVDTYWQTETGGHVISNLPGITPMKPGSCTVPLYGIDAVVLDAVDGHVLEPKDGESTEGVLAIRQPWPGMARTCLGDHERYQLVYTKPYPGYYFTGDSVMRDKDGFFFITGRVDDVLNVSGHRIGTAEVESALVLHPAVSQAAVVGKAHDVKGQGIVGFVTLDVNHEESPELLLELRNQVRSEIGPFAAPDKLYITPSLPMTRSGKIMRRILRKIVAGEVDTLGDTSTLADPSVVDDLIAQVQASEDKK</sequence>
<dbReference type="Pfam" id="PF13193">
    <property type="entry name" value="AMP-binding_C"/>
    <property type="match status" value="1"/>
</dbReference>
<comment type="similarity">
    <text evidence="1 5">Belongs to the ATP-dependent AMP-binding enzyme family.</text>
</comment>
<organism evidence="10 11">
    <name type="scientific">Phaeodactylum tricornutum (strain CCAP 1055/1)</name>
    <dbReference type="NCBI Taxonomy" id="556484"/>
    <lineage>
        <taxon>Eukaryota</taxon>
        <taxon>Sar</taxon>
        <taxon>Stramenopiles</taxon>
        <taxon>Ochrophyta</taxon>
        <taxon>Bacillariophyta</taxon>
        <taxon>Bacillariophyceae</taxon>
        <taxon>Bacillariophycidae</taxon>
        <taxon>Naviculales</taxon>
        <taxon>Phaeodactylaceae</taxon>
        <taxon>Phaeodactylum</taxon>
    </lineage>
</organism>
<evidence type="ECO:0000313" key="10">
    <source>
        <dbReference type="EMBL" id="EEC42837.1"/>
    </source>
</evidence>
<dbReference type="OrthoDB" id="1706066at2759"/>
<dbReference type="Gene3D" id="3.30.300.30">
    <property type="match status" value="1"/>
</dbReference>
<proteinExistence type="inferred from homology"/>
<keyword evidence="2 5" id="KW-0436">Ligase</keyword>
<dbReference type="FunFam" id="3.30.300.30:FF:000004">
    <property type="entry name" value="Acetyl-coenzyme A synthetase"/>
    <property type="match status" value="1"/>
</dbReference>
<dbReference type="NCBIfam" id="TIGR02188">
    <property type="entry name" value="Ac_CoA_lig_AcsA"/>
    <property type="match status" value="1"/>
</dbReference>
<evidence type="ECO:0000259" key="8">
    <source>
        <dbReference type="Pfam" id="PF13193"/>
    </source>
</evidence>
<dbReference type="InterPro" id="IPR000873">
    <property type="entry name" value="AMP-dep_synth/lig_dom"/>
</dbReference>
<reference evidence="11" key="2">
    <citation type="submission" date="2008-08" db="EMBL/GenBank/DDBJ databases">
        <authorList>
            <consortium name="Diatom Consortium"/>
            <person name="Grigoriev I."/>
            <person name="Grimwood J."/>
            <person name="Kuo A."/>
            <person name="Otillar R.P."/>
            <person name="Salamov A."/>
            <person name="Detter J.C."/>
            <person name="Lindquist E."/>
            <person name="Shapiro H."/>
            <person name="Lucas S."/>
            <person name="Glavina del Rio T."/>
            <person name="Pitluck S."/>
            <person name="Rokhsar D."/>
            <person name="Bowler C."/>
        </authorList>
    </citation>
    <scope>GENOME REANNOTATION</scope>
    <source>
        <strain evidence="11">CCAP 1055/1</strain>
    </source>
</reference>
<keyword evidence="6" id="KW-0732">Signal</keyword>
<dbReference type="PANTHER" id="PTHR24095:SF14">
    <property type="entry name" value="ACETYL-COENZYME A SYNTHETASE 1"/>
    <property type="match status" value="1"/>
</dbReference>
<dbReference type="PaxDb" id="2850-Phatrdraft645"/>
<dbReference type="InterPro" id="IPR025110">
    <property type="entry name" value="AMP-bd_C"/>
</dbReference>
<dbReference type="GO" id="GO:0016208">
    <property type="term" value="F:AMP binding"/>
    <property type="evidence" value="ECO:0007669"/>
    <property type="project" value="InterPro"/>
</dbReference>
<feature type="domain" description="AMP-binding enzyme C-terminal" evidence="8">
    <location>
        <begin position="611"/>
        <end position="689"/>
    </location>
</feature>
<feature type="signal peptide" evidence="6">
    <location>
        <begin position="1"/>
        <end position="20"/>
    </location>
</feature>
<name>B7S3P0_PHATC</name>
<evidence type="ECO:0000259" key="9">
    <source>
        <dbReference type="Pfam" id="PF16177"/>
    </source>
</evidence>
<dbReference type="PANTHER" id="PTHR24095">
    <property type="entry name" value="ACETYL-COENZYME A SYNTHETASE"/>
    <property type="match status" value="1"/>
</dbReference>
<dbReference type="AlphaFoldDB" id="B7S3P0"/>
<keyword evidence="11" id="KW-1185">Reference proteome</keyword>
<dbReference type="InterPro" id="IPR042099">
    <property type="entry name" value="ANL_N_sf"/>
</dbReference>
<dbReference type="InterPro" id="IPR045851">
    <property type="entry name" value="AMP-bd_C_sf"/>
</dbReference>
<dbReference type="InterPro" id="IPR032387">
    <property type="entry name" value="ACAS_N"/>
</dbReference>
<dbReference type="InterPro" id="IPR011904">
    <property type="entry name" value="Ac_CoA_lig"/>
</dbReference>
<dbReference type="RefSeq" id="XP_002176184.1">
    <property type="nucleotide sequence ID" value="XM_002176148.1"/>
</dbReference>
<dbReference type="InterPro" id="IPR020845">
    <property type="entry name" value="AMP-binding_CS"/>
</dbReference>
<dbReference type="PROSITE" id="PS00455">
    <property type="entry name" value="AMP_BINDING"/>
    <property type="match status" value="1"/>
</dbReference>
<evidence type="ECO:0000256" key="2">
    <source>
        <dbReference type="ARBA" id="ARBA00022598"/>
    </source>
</evidence>
<evidence type="ECO:0000256" key="1">
    <source>
        <dbReference type="ARBA" id="ARBA00006432"/>
    </source>
</evidence>
<keyword evidence="3 5" id="KW-0547">Nucleotide-binding</keyword>
<reference evidence="10 11" key="1">
    <citation type="journal article" date="2008" name="Nature">
        <title>The Phaeodactylum genome reveals the evolutionary history of diatom genomes.</title>
        <authorList>
            <person name="Bowler C."/>
            <person name="Allen A.E."/>
            <person name="Badger J.H."/>
            <person name="Grimwood J."/>
            <person name="Jabbari K."/>
            <person name="Kuo A."/>
            <person name="Maheswari U."/>
            <person name="Martens C."/>
            <person name="Maumus F."/>
            <person name="Otillar R.P."/>
            <person name="Rayko E."/>
            <person name="Salamov A."/>
            <person name="Vandepoele K."/>
            <person name="Beszteri B."/>
            <person name="Gruber A."/>
            <person name="Heijde M."/>
            <person name="Katinka M."/>
            <person name="Mock T."/>
            <person name="Valentin K."/>
            <person name="Verret F."/>
            <person name="Berges J.A."/>
            <person name="Brownlee C."/>
            <person name="Cadoret J.P."/>
            <person name="Chiovitti A."/>
            <person name="Choi C.J."/>
            <person name="Coesel S."/>
            <person name="De Martino A."/>
            <person name="Detter J.C."/>
            <person name="Durkin C."/>
            <person name="Falciatore A."/>
            <person name="Fournet J."/>
            <person name="Haruta M."/>
            <person name="Huysman M.J."/>
            <person name="Jenkins B.D."/>
            <person name="Jiroutova K."/>
            <person name="Jorgensen R.E."/>
            <person name="Joubert Y."/>
            <person name="Kaplan A."/>
            <person name="Kroger N."/>
            <person name="Kroth P.G."/>
            <person name="La Roche J."/>
            <person name="Lindquist E."/>
            <person name="Lommer M."/>
            <person name="Martin-Jezequel V."/>
            <person name="Lopez P.J."/>
            <person name="Lucas S."/>
            <person name="Mangogna M."/>
            <person name="McGinnis K."/>
            <person name="Medlin L.K."/>
            <person name="Montsant A."/>
            <person name="Oudot-Le Secq M.P."/>
            <person name="Napoli C."/>
            <person name="Obornik M."/>
            <person name="Parker M.S."/>
            <person name="Petit J.L."/>
            <person name="Porcel B.M."/>
            <person name="Poulsen N."/>
            <person name="Robison M."/>
            <person name="Rychlewski L."/>
            <person name="Rynearson T.A."/>
            <person name="Schmutz J."/>
            <person name="Shapiro H."/>
            <person name="Siaut M."/>
            <person name="Stanley M."/>
            <person name="Sussman M.R."/>
            <person name="Taylor A.R."/>
            <person name="Vardi A."/>
            <person name="von Dassow P."/>
            <person name="Vyverman W."/>
            <person name="Willis A."/>
            <person name="Wyrwicz L.S."/>
            <person name="Rokhsar D.S."/>
            <person name="Weissenbach J."/>
            <person name="Armbrust E.V."/>
            <person name="Green B.R."/>
            <person name="Van de Peer Y."/>
            <person name="Grigoriev I.V."/>
        </authorList>
    </citation>
    <scope>NUCLEOTIDE SEQUENCE [LARGE SCALE GENOMIC DNA]</scope>
    <source>
        <strain evidence="10 11">CCAP 1055/1</strain>
    </source>
</reference>
<evidence type="ECO:0000256" key="5">
    <source>
        <dbReference type="RuleBase" id="RU361147"/>
    </source>
</evidence>
<protein>
    <recommendedName>
        <fullName evidence="5">Acetyl-coenzyme A synthetase</fullName>
        <ecNumber evidence="5">6.2.1.1</ecNumber>
    </recommendedName>
</protein>
<dbReference type="InParanoid" id="B7S3P0"/>
<dbReference type="CDD" id="cd05966">
    <property type="entry name" value="ACS"/>
    <property type="match status" value="1"/>
</dbReference>
<dbReference type="EMBL" id="DS999262">
    <property type="protein sequence ID" value="EEC42837.1"/>
    <property type="molecule type" value="Genomic_DNA"/>
</dbReference>
<dbReference type="NCBIfam" id="NF001208">
    <property type="entry name" value="PRK00174.1"/>
    <property type="match status" value="1"/>
</dbReference>
<feature type="domain" description="AMP-dependent synthetase/ligase" evidence="7">
    <location>
        <begin position="153"/>
        <end position="550"/>
    </location>
</feature>